<feature type="domain" description="BTB" evidence="3">
    <location>
        <begin position="34"/>
        <end position="104"/>
    </location>
</feature>
<dbReference type="Gene3D" id="1.25.40.420">
    <property type="match status" value="1"/>
</dbReference>
<protein>
    <recommendedName>
        <fullName evidence="3">BTB domain-containing protein</fullName>
    </recommendedName>
</protein>
<evidence type="ECO:0000256" key="1">
    <source>
        <dbReference type="ARBA" id="ARBA00022441"/>
    </source>
</evidence>
<keyword evidence="5" id="KW-1185">Reference proteome</keyword>
<dbReference type="AlphaFoldDB" id="A0A3M6UPV5"/>
<dbReference type="EMBL" id="RCHS01001028">
    <property type="protein sequence ID" value="RMX55641.1"/>
    <property type="molecule type" value="Genomic_DNA"/>
</dbReference>
<accession>A0A3M6UPV5</accession>
<dbReference type="InterPro" id="IPR017096">
    <property type="entry name" value="BTB-kelch_protein"/>
</dbReference>
<dbReference type="InterPro" id="IPR006652">
    <property type="entry name" value="Kelch_1"/>
</dbReference>
<keyword evidence="2" id="KW-0677">Repeat</keyword>
<dbReference type="Gene3D" id="3.30.710.10">
    <property type="entry name" value="Potassium Channel Kv1.1, Chain A"/>
    <property type="match status" value="1"/>
</dbReference>
<dbReference type="InterPro" id="IPR000210">
    <property type="entry name" value="BTB/POZ_dom"/>
</dbReference>
<dbReference type="CDD" id="cd18186">
    <property type="entry name" value="BTB_POZ_ZBTB_KLHL-like"/>
    <property type="match status" value="1"/>
</dbReference>
<dbReference type="InterPro" id="IPR015915">
    <property type="entry name" value="Kelch-typ_b-propeller"/>
</dbReference>
<evidence type="ECO:0000313" key="5">
    <source>
        <dbReference type="Proteomes" id="UP000275408"/>
    </source>
</evidence>
<dbReference type="PROSITE" id="PS50097">
    <property type="entry name" value="BTB"/>
    <property type="match status" value="1"/>
</dbReference>
<dbReference type="Pfam" id="PF00651">
    <property type="entry name" value="BTB"/>
    <property type="match status" value="1"/>
</dbReference>
<keyword evidence="1" id="KW-0880">Kelch repeat</keyword>
<organism evidence="4 5">
    <name type="scientific">Pocillopora damicornis</name>
    <name type="common">Cauliflower coral</name>
    <name type="synonym">Millepora damicornis</name>
    <dbReference type="NCBI Taxonomy" id="46731"/>
    <lineage>
        <taxon>Eukaryota</taxon>
        <taxon>Metazoa</taxon>
        <taxon>Cnidaria</taxon>
        <taxon>Anthozoa</taxon>
        <taxon>Hexacorallia</taxon>
        <taxon>Scleractinia</taxon>
        <taxon>Astrocoeniina</taxon>
        <taxon>Pocilloporidae</taxon>
        <taxon>Pocillopora</taxon>
    </lineage>
</organism>
<dbReference type="OrthoDB" id="6482909at2759"/>
<dbReference type="Proteomes" id="UP000275408">
    <property type="component" value="Unassembled WGS sequence"/>
</dbReference>
<dbReference type="SMART" id="SM00225">
    <property type="entry name" value="BTB"/>
    <property type="match status" value="1"/>
</dbReference>
<evidence type="ECO:0000259" key="3">
    <source>
        <dbReference type="PROSITE" id="PS50097"/>
    </source>
</evidence>
<gene>
    <name evidence="4" type="ORF">pdam_00001668</name>
</gene>
<dbReference type="InterPro" id="IPR011705">
    <property type="entry name" value="BACK"/>
</dbReference>
<comment type="caution">
    <text evidence="4">The sequence shown here is derived from an EMBL/GenBank/DDBJ whole genome shotgun (WGS) entry which is preliminary data.</text>
</comment>
<dbReference type="PANTHER" id="PTHR24412:SF497">
    <property type="entry name" value="KELCH-LIKE PROTEIN 18"/>
    <property type="match status" value="1"/>
</dbReference>
<dbReference type="SMART" id="SM00875">
    <property type="entry name" value="BACK"/>
    <property type="match status" value="1"/>
</dbReference>
<proteinExistence type="predicted"/>
<dbReference type="Pfam" id="PF07707">
    <property type="entry name" value="BACK"/>
    <property type="match status" value="1"/>
</dbReference>
<evidence type="ECO:0000313" key="4">
    <source>
        <dbReference type="EMBL" id="RMX55641.1"/>
    </source>
</evidence>
<dbReference type="PANTHER" id="PTHR24412">
    <property type="entry name" value="KELCH PROTEIN"/>
    <property type="match status" value="1"/>
</dbReference>
<sequence>MNSLGEPVTVSEKQGFCEEMMKRLDLQRRNEHFCDVILEVGSGDDQARLKCHRIVLCAASPFFYNALNNDMKEKKEGVIKLKQTSKSMKEVLEYVYTGQVDVNENNAYELLAAGDYFLIPSLKDFSATFILKKLSALNCVAAYYSAIKYRCEKLREGAKDFIHAHFETVTKYDGFLNLSVEQVEEWISSDEIIVDGEERVFEIILRWFEAHKGRNQRHFYNLLHHVRCVYVPHDYLFKVMLPHPFVNKNSKCSTLVLEAMKMAFNGTGECFFSRSPRNCLKTHEDAIFAALALENNNRHGQVHLLGYFPLLDEWRQLDLPDEMKLKNFDVLTSAYHGKWYLLGEDNRNRRGRVSFGARPSPIKLAQRYNPTLNRWDPVQGPLKVLRGFAVVTFQGFLFVIGGESENGFKLNTVQRYNSETNIWQEISPLSSPRSNLCALADEQYMYAIGGDGYLKTVERFDQRTNTWKKCPSIRTGRQNAGGAAMKQKLFVFGGLQPNSTVGDPCEMYNSSSNTWTGISSVVAPRGRASAVSFKGKIYVLGCFHNEQGREENKQCLKIYDIDKNDWEDCKDIHISGGETKVGVVYANFVAIAQPEESGQSMQLNKDGEISLLCGAIYKFTIVSL</sequence>
<dbReference type="InterPro" id="IPR011333">
    <property type="entry name" value="SKP1/BTB/POZ_sf"/>
</dbReference>
<dbReference type="SUPFAM" id="SSF54695">
    <property type="entry name" value="POZ domain"/>
    <property type="match status" value="1"/>
</dbReference>
<dbReference type="Pfam" id="PF24681">
    <property type="entry name" value="Kelch_KLHDC2_KLHL20_DRC7"/>
    <property type="match status" value="1"/>
</dbReference>
<dbReference type="STRING" id="46731.A0A3M6UPV5"/>
<dbReference type="SUPFAM" id="SSF117281">
    <property type="entry name" value="Kelch motif"/>
    <property type="match status" value="1"/>
</dbReference>
<reference evidence="4 5" key="1">
    <citation type="journal article" date="2018" name="Sci. Rep.">
        <title>Comparative analysis of the Pocillopora damicornis genome highlights role of immune system in coral evolution.</title>
        <authorList>
            <person name="Cunning R."/>
            <person name="Bay R.A."/>
            <person name="Gillette P."/>
            <person name="Baker A.C."/>
            <person name="Traylor-Knowles N."/>
        </authorList>
    </citation>
    <scope>NUCLEOTIDE SEQUENCE [LARGE SCALE GENOMIC DNA]</scope>
    <source>
        <strain evidence="4">RSMAS</strain>
        <tissue evidence="4">Whole animal</tissue>
    </source>
</reference>
<name>A0A3M6UPV5_POCDA</name>
<dbReference type="Gene3D" id="2.120.10.80">
    <property type="entry name" value="Kelch-type beta propeller"/>
    <property type="match status" value="1"/>
</dbReference>
<dbReference type="PIRSF" id="PIRSF037037">
    <property type="entry name" value="Kelch-like_protein_gigaxonin"/>
    <property type="match status" value="1"/>
</dbReference>
<dbReference type="SMART" id="SM00612">
    <property type="entry name" value="Kelch"/>
    <property type="match status" value="3"/>
</dbReference>
<evidence type="ECO:0000256" key="2">
    <source>
        <dbReference type="ARBA" id="ARBA00022737"/>
    </source>
</evidence>
<dbReference type="FunFam" id="1.25.40.420:FF:000001">
    <property type="entry name" value="Kelch-like family member 12"/>
    <property type="match status" value="1"/>
</dbReference>